<sequence length="988" mass="103700">MRKQLATLLLTGAALSSLSVGTAANAQLVSIKLTPKPAAPSTAPVLKPHSEILQPFWNTADAFGDVIQPFVGTGREDGDVIQPFAGSGEAFGDVIQPFTGNVMEFWGDAFGDVIQPFAGTGGEDGDVIQPFIGGEPFGDVIQPFDGSAQSLSHIGHYWTNFGIFWRETTPLLADPLAAPTLESKLNEMMSQTELAWGASIGKATGKSFDEAFAAPLFARYGIDPTDGATLQRLTASERAKFVLDWYDTLMGYTGIDRVDHWMPAVRWTPAITQQQGSGADSIIGLIDATASGDPDLADNIAYSGGGSAVVGGHGVGVASLMVAAHDGQGVMGIAPNASVVAFNPYDASNTTSFATVRDGIVALGARGASVINMSLGVPGFTLHPEWKNVFADPQVAAFSDPASAGTKMVFVIAAGNDGSTQLTNITWDLKNAPAMIVVGSVDPSGNISSFSNRPGTACFTNGLLCRDTLMNNFMVAPGELILLPDGDGGFIRRSGTSFAAPLVSGAITLLHDRWPWLANYPKETVDIMLRSARDLGAPGVDPVYGHGMLDVTASQSPLDFNTLRFFEMKGGVKTEMLAAQVRAAGVQTTWEADGVYYHLYEPIGGTFRDFAVPLSSALVGKVGTLTGASEYFQRFVEQRMKDWIKGGSGFTDVAMLSSPDRGGWQAGIASLSPDANLIRQGYSPMAQSWLRLTSPEQRFGFSAGFGQGGMAMNGMNGLGLSSDYGTAGGVNPLLGLASGGPFAAVDATLGAGTTVSFGWTSQHLDHRRRWRSDEERLAFDGVDPFKAKALNVRIAHKAAPGLTVSAAYARVNEANGLLGVQSRYESDLDQGAVSDTITFGASAEIGRHVTLALSATGGRTRSGMVGEQGLATSGDGVLSTAFAAALSKRSIFGEADALRLSVSQPLHVERGSLSYTSVQVIDRETGSLGLAEQTFSLSGRKRPLSGEMLYATPLAAGGELGLFGRAELNSGPQDQDHFVLGGRIGFDF</sequence>
<evidence type="ECO:0000256" key="1">
    <source>
        <dbReference type="ARBA" id="ARBA00011073"/>
    </source>
</evidence>
<dbReference type="AlphaFoldDB" id="A0A4Y8ZV24"/>
<protein>
    <recommendedName>
        <fullName evidence="7">Peptidase S8/S53 domain-containing protein</fullName>
    </recommendedName>
</protein>
<dbReference type="PROSITE" id="PS51892">
    <property type="entry name" value="SUBTILASE"/>
    <property type="match status" value="1"/>
</dbReference>
<dbReference type="PANTHER" id="PTHR43806">
    <property type="entry name" value="PEPTIDASE S8"/>
    <property type="match status" value="1"/>
</dbReference>
<feature type="signal peptide" evidence="6">
    <location>
        <begin position="1"/>
        <end position="26"/>
    </location>
</feature>
<dbReference type="EMBL" id="SPDV01000009">
    <property type="protein sequence ID" value="TFI59162.1"/>
    <property type="molecule type" value="Genomic_DNA"/>
</dbReference>
<dbReference type="SUPFAM" id="SSF52743">
    <property type="entry name" value="Subtilisin-like"/>
    <property type="match status" value="1"/>
</dbReference>
<dbReference type="InterPro" id="IPR000209">
    <property type="entry name" value="Peptidase_S8/S53_dom"/>
</dbReference>
<feature type="active site" description="Charge relay system" evidence="5">
    <location>
        <position position="287"/>
    </location>
</feature>
<evidence type="ECO:0000313" key="8">
    <source>
        <dbReference type="EMBL" id="TFI59162.1"/>
    </source>
</evidence>
<evidence type="ECO:0000313" key="9">
    <source>
        <dbReference type="Proteomes" id="UP000298213"/>
    </source>
</evidence>
<dbReference type="Pfam" id="PF00082">
    <property type="entry name" value="Peptidase_S8"/>
    <property type="match status" value="1"/>
</dbReference>
<dbReference type="GO" id="GO:0006508">
    <property type="term" value="P:proteolysis"/>
    <property type="evidence" value="ECO:0007669"/>
    <property type="project" value="UniProtKB-KW"/>
</dbReference>
<feature type="active site" description="Charge relay system" evidence="5">
    <location>
        <position position="313"/>
    </location>
</feature>
<organism evidence="8 9">
    <name type="scientific">Sphingomonas parva</name>
    <dbReference type="NCBI Taxonomy" id="2555898"/>
    <lineage>
        <taxon>Bacteria</taxon>
        <taxon>Pseudomonadati</taxon>
        <taxon>Pseudomonadota</taxon>
        <taxon>Alphaproteobacteria</taxon>
        <taxon>Sphingomonadales</taxon>
        <taxon>Sphingomonadaceae</taxon>
        <taxon>Sphingomonas</taxon>
    </lineage>
</organism>
<dbReference type="InterPro" id="IPR023828">
    <property type="entry name" value="Peptidase_S8_Ser-AS"/>
</dbReference>
<dbReference type="InterPro" id="IPR036852">
    <property type="entry name" value="Peptidase_S8/S53_dom_sf"/>
</dbReference>
<dbReference type="OrthoDB" id="5405281at2"/>
<dbReference type="InterPro" id="IPR050131">
    <property type="entry name" value="Peptidase_S8_subtilisin-like"/>
</dbReference>
<dbReference type="PANTHER" id="PTHR43806:SF11">
    <property type="entry name" value="CEREVISIN-RELATED"/>
    <property type="match status" value="1"/>
</dbReference>
<keyword evidence="3 5" id="KW-0378">Hydrolase</keyword>
<evidence type="ECO:0000259" key="7">
    <source>
        <dbReference type="Pfam" id="PF00082"/>
    </source>
</evidence>
<feature type="active site" description="Charge relay system" evidence="5">
    <location>
        <position position="497"/>
    </location>
</feature>
<dbReference type="PROSITE" id="PS00138">
    <property type="entry name" value="SUBTILASE_SER"/>
    <property type="match status" value="1"/>
</dbReference>
<dbReference type="Gene3D" id="3.40.50.200">
    <property type="entry name" value="Peptidase S8/S53 domain"/>
    <property type="match status" value="1"/>
</dbReference>
<reference evidence="8 9" key="1">
    <citation type="submission" date="2019-03" db="EMBL/GenBank/DDBJ databases">
        <title>Genome sequence of Sphingomonas sp. 17J27-24.</title>
        <authorList>
            <person name="Kim M."/>
            <person name="Maeng S."/>
            <person name="Sathiyaraj S."/>
        </authorList>
    </citation>
    <scope>NUCLEOTIDE SEQUENCE [LARGE SCALE GENOMIC DNA]</scope>
    <source>
        <strain evidence="8 9">17J27-24</strain>
    </source>
</reference>
<feature type="chain" id="PRO_5021374994" description="Peptidase S8/S53 domain-containing protein" evidence="6">
    <location>
        <begin position="27"/>
        <end position="988"/>
    </location>
</feature>
<dbReference type="Proteomes" id="UP000298213">
    <property type="component" value="Unassembled WGS sequence"/>
</dbReference>
<evidence type="ECO:0000256" key="2">
    <source>
        <dbReference type="ARBA" id="ARBA00022670"/>
    </source>
</evidence>
<keyword evidence="6" id="KW-0732">Signal</keyword>
<evidence type="ECO:0000256" key="3">
    <source>
        <dbReference type="ARBA" id="ARBA00022801"/>
    </source>
</evidence>
<evidence type="ECO:0000256" key="5">
    <source>
        <dbReference type="PROSITE-ProRule" id="PRU01240"/>
    </source>
</evidence>
<feature type="domain" description="Peptidase S8/S53" evidence="7">
    <location>
        <begin position="310"/>
        <end position="547"/>
    </location>
</feature>
<gene>
    <name evidence="8" type="ORF">E2493_06465</name>
</gene>
<comment type="caution">
    <text evidence="8">The sequence shown here is derived from an EMBL/GenBank/DDBJ whole genome shotgun (WGS) entry which is preliminary data.</text>
</comment>
<keyword evidence="4 5" id="KW-0720">Serine protease</keyword>
<evidence type="ECO:0000256" key="4">
    <source>
        <dbReference type="ARBA" id="ARBA00022825"/>
    </source>
</evidence>
<keyword evidence="9" id="KW-1185">Reference proteome</keyword>
<proteinExistence type="inferred from homology"/>
<accession>A0A4Y8ZV24</accession>
<comment type="similarity">
    <text evidence="1 5">Belongs to the peptidase S8 family.</text>
</comment>
<evidence type="ECO:0000256" key="6">
    <source>
        <dbReference type="SAM" id="SignalP"/>
    </source>
</evidence>
<name>A0A4Y8ZV24_9SPHN</name>
<dbReference type="GO" id="GO:0004252">
    <property type="term" value="F:serine-type endopeptidase activity"/>
    <property type="evidence" value="ECO:0007669"/>
    <property type="project" value="UniProtKB-UniRule"/>
</dbReference>
<keyword evidence="2 5" id="KW-0645">Protease</keyword>